<evidence type="ECO:0000313" key="7">
    <source>
        <dbReference type="Proteomes" id="UP000005237"/>
    </source>
</evidence>
<accession>A0A8R1DTE4</accession>
<evidence type="ECO:0000256" key="3">
    <source>
        <dbReference type="ARBA" id="ARBA00022692"/>
    </source>
</evidence>
<evidence type="ECO:0000256" key="2">
    <source>
        <dbReference type="ARBA" id="ARBA00007332"/>
    </source>
</evidence>
<sequence length="324" mass="37695">MSGVKRVTWCFILVLGPISLATCDFTTQLSALQVVIHLAALSVVHFALVFPPEELLDGLGITLFDLFSILKDPEQYGFIEYVCKRQTFFKTFVALYPAAHTFLYCNRNFFAYVSNWRLVAVKQADLRLLVDNTRMPMIPNMDDEERLRHIFVIVSFRQPYLPVFTISLRHDLYRQLNEVLAVPIIVPAHITIPLTIMEELKEDFIERVAQNDRHIHHAKASDKEPCFACGTEENIIKIVKTCADNNERWQWSREGQRVYTDQCQVCVCRPLWCNRCIAQIFIGKQNIDAVYRHDYWRGTAQCPTCRKAFCIRDVHLVEFVLEED</sequence>
<reference evidence="6" key="2">
    <citation type="submission" date="2022-06" db="UniProtKB">
        <authorList>
            <consortium name="EnsemblMetazoa"/>
        </authorList>
    </citation>
    <scope>IDENTIFICATION</scope>
    <source>
        <strain evidence="6">DF5081</strain>
    </source>
</reference>
<dbReference type="GO" id="GO:0016567">
    <property type="term" value="P:protein ubiquitination"/>
    <property type="evidence" value="ECO:0007669"/>
    <property type="project" value="InterPro"/>
</dbReference>
<keyword evidence="7" id="KW-1185">Reference proteome</keyword>
<dbReference type="GO" id="GO:0016020">
    <property type="term" value="C:membrane"/>
    <property type="evidence" value="ECO:0007669"/>
    <property type="project" value="UniProtKB-SubCell"/>
</dbReference>
<dbReference type="InterPro" id="IPR018801">
    <property type="entry name" value="TM129"/>
</dbReference>
<evidence type="ECO:0000256" key="4">
    <source>
        <dbReference type="ARBA" id="ARBA00022989"/>
    </source>
</evidence>
<evidence type="ECO:0000256" key="5">
    <source>
        <dbReference type="ARBA" id="ARBA00023136"/>
    </source>
</evidence>
<keyword evidence="4" id="KW-1133">Transmembrane helix</keyword>
<dbReference type="PANTHER" id="PTHR31322">
    <property type="entry name" value="E3 UBIQUITIN-PROTEIN LIGASE TM129"/>
    <property type="match status" value="1"/>
</dbReference>
<dbReference type="EnsemblMetazoa" id="CJA10794b.1">
    <property type="protein sequence ID" value="CJA10794b.1"/>
    <property type="gene ID" value="WBGene00129998"/>
</dbReference>
<evidence type="ECO:0000256" key="1">
    <source>
        <dbReference type="ARBA" id="ARBA00004141"/>
    </source>
</evidence>
<dbReference type="GO" id="GO:0005783">
    <property type="term" value="C:endoplasmic reticulum"/>
    <property type="evidence" value="ECO:0007669"/>
    <property type="project" value="TreeGrafter"/>
</dbReference>
<dbReference type="GO" id="GO:0061630">
    <property type="term" value="F:ubiquitin protein ligase activity"/>
    <property type="evidence" value="ECO:0007669"/>
    <property type="project" value="InterPro"/>
</dbReference>
<protein>
    <submittedName>
        <fullName evidence="6">Uncharacterized protein</fullName>
    </submittedName>
</protein>
<name>A0A8R1DTE4_CAEJA</name>
<dbReference type="Proteomes" id="UP000005237">
    <property type="component" value="Unassembled WGS sequence"/>
</dbReference>
<dbReference type="AlphaFoldDB" id="A0A8R1DTE4"/>
<keyword evidence="3" id="KW-0812">Transmembrane</keyword>
<reference evidence="7" key="1">
    <citation type="submission" date="2010-08" db="EMBL/GenBank/DDBJ databases">
        <authorList>
            <consortium name="Caenorhabditis japonica Sequencing Consortium"/>
            <person name="Wilson R.K."/>
        </authorList>
    </citation>
    <scope>NUCLEOTIDE SEQUENCE [LARGE SCALE GENOMIC DNA]</scope>
    <source>
        <strain evidence="7">DF5081</strain>
    </source>
</reference>
<dbReference type="Pfam" id="PF10272">
    <property type="entry name" value="Tmpp129"/>
    <property type="match status" value="1"/>
</dbReference>
<comment type="similarity">
    <text evidence="2">Belongs to the TMEM129 family.</text>
</comment>
<dbReference type="PANTHER" id="PTHR31322:SF2">
    <property type="entry name" value="E3 UBIQUITIN-PROTEIN LIGASE TM129"/>
    <property type="match status" value="1"/>
</dbReference>
<proteinExistence type="inferred from homology"/>
<organism evidence="6 7">
    <name type="scientific">Caenorhabditis japonica</name>
    <dbReference type="NCBI Taxonomy" id="281687"/>
    <lineage>
        <taxon>Eukaryota</taxon>
        <taxon>Metazoa</taxon>
        <taxon>Ecdysozoa</taxon>
        <taxon>Nematoda</taxon>
        <taxon>Chromadorea</taxon>
        <taxon>Rhabditida</taxon>
        <taxon>Rhabditina</taxon>
        <taxon>Rhabditomorpha</taxon>
        <taxon>Rhabditoidea</taxon>
        <taxon>Rhabditidae</taxon>
        <taxon>Peloderinae</taxon>
        <taxon>Caenorhabditis</taxon>
    </lineage>
</organism>
<keyword evidence="5" id="KW-0472">Membrane</keyword>
<comment type="subcellular location">
    <subcellularLocation>
        <location evidence="1">Membrane</location>
        <topology evidence="1">Multi-pass membrane protein</topology>
    </subcellularLocation>
</comment>
<evidence type="ECO:0000313" key="6">
    <source>
        <dbReference type="EnsemblMetazoa" id="CJA10794b.1"/>
    </source>
</evidence>